<sequence>MKIAKIQEAIEAQHWDYPPSLIPKNVAFIHTSDVIMIKNKAVANIQANKVIHFTNFQKLNTVFDFFEDLPFSWWVPSNQQQLIDTLNSYHFSPLEKYVGFALHINDFQTPYTKSSFSIVDVKDDDHIRKLVDVSAAIWGYAESQKENLFQQRKDYINACGEQGGYTICMDGEKAVAYSNYRYSQDGKTMYLTGAGVLPSYRKRGIYKELVYKRLQAAKEKGILFATALARTGHSAPVLARLGFQEHTTYLQFTRNEKE</sequence>
<reference evidence="2 3" key="1">
    <citation type="submission" date="2014-06" db="EMBL/GenBank/DDBJ databases">
        <title>Draft genome sequence of Bacillus manliponensis JCM 15802 (MCCC 1A00708).</title>
        <authorList>
            <person name="Lai Q."/>
            <person name="Liu Y."/>
            <person name="Shao Z."/>
        </authorList>
    </citation>
    <scope>NUCLEOTIDE SEQUENCE [LARGE SCALE GENOMIC DNA]</scope>
    <source>
        <strain evidence="2 3">JCM 15802</strain>
    </source>
</reference>
<accession>A0A073JSX0</accession>
<dbReference type="Proteomes" id="UP000027822">
    <property type="component" value="Unassembled WGS sequence"/>
</dbReference>
<proteinExistence type="predicted"/>
<feature type="domain" description="N-acetyltransferase" evidence="1">
    <location>
        <begin position="152"/>
        <end position="243"/>
    </location>
</feature>
<dbReference type="InterPro" id="IPR000182">
    <property type="entry name" value="GNAT_dom"/>
</dbReference>
<organism evidence="2 3">
    <name type="scientific">Bacillus manliponensis</name>
    <dbReference type="NCBI Taxonomy" id="574376"/>
    <lineage>
        <taxon>Bacteria</taxon>
        <taxon>Bacillati</taxon>
        <taxon>Bacillota</taxon>
        <taxon>Bacilli</taxon>
        <taxon>Bacillales</taxon>
        <taxon>Bacillaceae</taxon>
        <taxon>Bacillus</taxon>
        <taxon>Bacillus cereus group</taxon>
    </lineage>
</organism>
<dbReference type="CDD" id="cd04301">
    <property type="entry name" value="NAT_SF"/>
    <property type="match status" value="1"/>
</dbReference>
<protein>
    <recommendedName>
        <fullName evidence="1">N-acetyltransferase domain-containing protein</fullName>
    </recommendedName>
</protein>
<evidence type="ECO:0000313" key="2">
    <source>
        <dbReference type="EMBL" id="KEK17400.1"/>
    </source>
</evidence>
<evidence type="ECO:0000259" key="1">
    <source>
        <dbReference type="Pfam" id="PF00583"/>
    </source>
</evidence>
<dbReference type="AlphaFoldDB" id="A0A073JSX0"/>
<keyword evidence="3" id="KW-1185">Reference proteome</keyword>
<dbReference type="Pfam" id="PF00583">
    <property type="entry name" value="Acetyltransf_1"/>
    <property type="match status" value="1"/>
</dbReference>
<name>A0A073JSX0_9BACI</name>
<evidence type="ECO:0000313" key="3">
    <source>
        <dbReference type="Proteomes" id="UP000027822"/>
    </source>
</evidence>
<dbReference type="OrthoDB" id="2809398at2"/>
<dbReference type="SUPFAM" id="SSF55729">
    <property type="entry name" value="Acyl-CoA N-acyltransferases (Nat)"/>
    <property type="match status" value="1"/>
</dbReference>
<gene>
    <name evidence="2" type="ORF">BAMA_15365</name>
</gene>
<dbReference type="GO" id="GO:0016747">
    <property type="term" value="F:acyltransferase activity, transferring groups other than amino-acyl groups"/>
    <property type="evidence" value="ECO:0007669"/>
    <property type="project" value="InterPro"/>
</dbReference>
<dbReference type="EMBL" id="JOTN01000030">
    <property type="protein sequence ID" value="KEK17400.1"/>
    <property type="molecule type" value="Genomic_DNA"/>
</dbReference>
<comment type="caution">
    <text evidence="2">The sequence shown here is derived from an EMBL/GenBank/DDBJ whole genome shotgun (WGS) entry which is preliminary data.</text>
</comment>
<dbReference type="RefSeq" id="WP_034643416.1">
    <property type="nucleotide sequence ID" value="NZ_CBCSJC010000016.1"/>
</dbReference>
<dbReference type="Gene3D" id="3.40.630.30">
    <property type="match status" value="1"/>
</dbReference>
<dbReference type="InterPro" id="IPR016181">
    <property type="entry name" value="Acyl_CoA_acyltransferase"/>
</dbReference>
<dbReference type="STRING" id="574376.BAMA_15365"/>